<dbReference type="PANTHER" id="PTHR30055">
    <property type="entry name" value="HTH-TYPE TRANSCRIPTIONAL REGULATOR RUTR"/>
    <property type="match status" value="1"/>
</dbReference>
<dbReference type="Pfam" id="PF00440">
    <property type="entry name" value="TetR_N"/>
    <property type="match status" value="1"/>
</dbReference>
<evidence type="ECO:0000256" key="1">
    <source>
        <dbReference type="ARBA" id="ARBA00023015"/>
    </source>
</evidence>
<sequence length="198" mass="21729">MEGKGASRRRGEALEQAILDAAFEEFRASGYAGFTMEGVAKRAGTSKPVVYRRWSSRVEILIACVANRLPPVETVPDTGALRTDLVEVLTLAYGRMKMIGQTAMLGMLTDVSADPDARERLLISLVKELTNLLDRSVYDRAIARGELAEEHLTPRLRRLPIDLARNEFIIFGPIAVEAIGGIVEEVVLPALRARGARV</sequence>
<dbReference type="GO" id="GO:0000976">
    <property type="term" value="F:transcription cis-regulatory region binding"/>
    <property type="evidence" value="ECO:0007669"/>
    <property type="project" value="TreeGrafter"/>
</dbReference>
<proteinExistence type="predicted"/>
<dbReference type="Gene3D" id="1.10.10.60">
    <property type="entry name" value="Homeodomain-like"/>
    <property type="match status" value="1"/>
</dbReference>
<dbReference type="PRINTS" id="PR00455">
    <property type="entry name" value="HTHTETR"/>
</dbReference>
<keyword evidence="2 4" id="KW-0238">DNA-binding</keyword>
<dbReference type="PANTHER" id="PTHR30055:SF148">
    <property type="entry name" value="TETR-FAMILY TRANSCRIPTIONAL REGULATOR"/>
    <property type="match status" value="1"/>
</dbReference>
<protein>
    <submittedName>
        <fullName evidence="6">TetR/AcrR family transcriptional regulator</fullName>
    </submittedName>
</protein>
<gene>
    <name evidence="6" type="ORF">EIW28_05590</name>
</gene>
<dbReference type="AlphaFoldDB" id="A0A426UZQ2"/>
<dbReference type="PROSITE" id="PS50977">
    <property type="entry name" value="HTH_TETR_2"/>
    <property type="match status" value="1"/>
</dbReference>
<dbReference type="OrthoDB" id="9796019at2"/>
<dbReference type="RefSeq" id="WP_125246763.1">
    <property type="nucleotide sequence ID" value="NZ_RSEB01000002.1"/>
</dbReference>
<keyword evidence="3" id="KW-0804">Transcription</keyword>
<dbReference type="InterPro" id="IPR009057">
    <property type="entry name" value="Homeodomain-like_sf"/>
</dbReference>
<evidence type="ECO:0000259" key="5">
    <source>
        <dbReference type="PROSITE" id="PS50977"/>
    </source>
</evidence>
<dbReference type="InterPro" id="IPR050109">
    <property type="entry name" value="HTH-type_TetR-like_transc_reg"/>
</dbReference>
<organism evidence="6 7">
    <name type="scientific">Glycomyces terrestris</name>
    <dbReference type="NCBI Taxonomy" id="2493553"/>
    <lineage>
        <taxon>Bacteria</taxon>
        <taxon>Bacillati</taxon>
        <taxon>Actinomycetota</taxon>
        <taxon>Actinomycetes</taxon>
        <taxon>Glycomycetales</taxon>
        <taxon>Glycomycetaceae</taxon>
        <taxon>Glycomyces</taxon>
    </lineage>
</organism>
<evidence type="ECO:0000256" key="3">
    <source>
        <dbReference type="ARBA" id="ARBA00023163"/>
    </source>
</evidence>
<dbReference type="Gene3D" id="1.10.357.10">
    <property type="entry name" value="Tetracycline Repressor, domain 2"/>
    <property type="match status" value="1"/>
</dbReference>
<dbReference type="SUPFAM" id="SSF46689">
    <property type="entry name" value="Homeodomain-like"/>
    <property type="match status" value="1"/>
</dbReference>
<reference evidence="6 7" key="1">
    <citation type="submission" date="2018-12" db="EMBL/GenBank/DDBJ databases">
        <title>Glycomyces sp. YIM 121974 draft genome.</title>
        <authorList>
            <person name="Li Q."/>
        </authorList>
    </citation>
    <scope>NUCLEOTIDE SEQUENCE [LARGE SCALE GENOMIC DNA]</scope>
    <source>
        <strain evidence="6 7">YIM 121974</strain>
    </source>
</reference>
<comment type="caution">
    <text evidence="6">The sequence shown here is derived from an EMBL/GenBank/DDBJ whole genome shotgun (WGS) entry which is preliminary data.</text>
</comment>
<name>A0A426UZQ2_9ACTN</name>
<dbReference type="InterPro" id="IPR001647">
    <property type="entry name" value="HTH_TetR"/>
</dbReference>
<keyword evidence="7" id="KW-1185">Reference proteome</keyword>
<dbReference type="Proteomes" id="UP000277256">
    <property type="component" value="Unassembled WGS sequence"/>
</dbReference>
<evidence type="ECO:0000313" key="6">
    <source>
        <dbReference type="EMBL" id="RRS00077.1"/>
    </source>
</evidence>
<accession>A0A426UZQ2</accession>
<feature type="DNA-binding region" description="H-T-H motif" evidence="4">
    <location>
        <begin position="35"/>
        <end position="54"/>
    </location>
</feature>
<evidence type="ECO:0000256" key="4">
    <source>
        <dbReference type="PROSITE-ProRule" id="PRU00335"/>
    </source>
</evidence>
<feature type="domain" description="HTH tetR-type" evidence="5">
    <location>
        <begin position="12"/>
        <end position="72"/>
    </location>
</feature>
<dbReference type="Pfam" id="PF16859">
    <property type="entry name" value="TetR_C_11"/>
    <property type="match status" value="1"/>
</dbReference>
<keyword evidence="1" id="KW-0805">Transcription regulation</keyword>
<evidence type="ECO:0000313" key="7">
    <source>
        <dbReference type="Proteomes" id="UP000277256"/>
    </source>
</evidence>
<dbReference type="InterPro" id="IPR011075">
    <property type="entry name" value="TetR_C"/>
</dbReference>
<evidence type="ECO:0000256" key="2">
    <source>
        <dbReference type="ARBA" id="ARBA00023125"/>
    </source>
</evidence>
<dbReference type="GO" id="GO:0003700">
    <property type="term" value="F:DNA-binding transcription factor activity"/>
    <property type="evidence" value="ECO:0007669"/>
    <property type="project" value="TreeGrafter"/>
</dbReference>
<dbReference type="EMBL" id="RSEB01000002">
    <property type="protein sequence ID" value="RRS00077.1"/>
    <property type="molecule type" value="Genomic_DNA"/>
</dbReference>